<protein>
    <recommendedName>
        <fullName evidence="2">DUF4911 domain-containing protein</fullName>
    </recommendedName>
</protein>
<name>A0A0B5GUJ9_9THEM</name>
<accession>A0A0B5GUJ9</accession>
<proteinExistence type="predicted"/>
<sequence>MLDMEYDVYVRVSKEDVHLLNYLLEVEEHMFNIRKYEDGVLKIITPFPEEAIKLLEGCKEMVDLEILEVKENPGEA</sequence>
<reference evidence="1" key="1">
    <citation type="journal article" date="2014" name="ISME J.">
        <title>Evidence for extensive gene flow and Thermotoga subpopulations in subsurface and marine environments.</title>
        <authorList>
            <person name="Nesbo C.L."/>
            <person name="S Swithers K."/>
            <person name="Dahle H."/>
            <person name="Haverkamp T.H."/>
            <person name="Birkeland N.K."/>
            <person name="Sokolova T."/>
            <person name="Kublanov I."/>
            <person name="Zhaxybayeva O."/>
        </authorList>
    </citation>
    <scope>NUCLEOTIDE SEQUENCE</scope>
    <source>
        <strain evidence="1">TBXY761</strain>
    </source>
</reference>
<dbReference type="InterPro" id="IPR032587">
    <property type="entry name" value="DUF4911"/>
</dbReference>
<evidence type="ECO:0008006" key="2">
    <source>
        <dbReference type="Google" id="ProtNLM"/>
    </source>
</evidence>
<dbReference type="EMBL" id="KP239990">
    <property type="protein sequence ID" value="AJF34553.1"/>
    <property type="molecule type" value="Genomic_DNA"/>
</dbReference>
<dbReference type="AlphaFoldDB" id="A0A0B5GUJ9"/>
<dbReference type="Pfam" id="PF16256">
    <property type="entry name" value="DUF4911"/>
    <property type="match status" value="1"/>
</dbReference>
<organism evidence="1">
    <name type="scientific">Thermotoga sp. TBXY761</name>
    <dbReference type="NCBI Taxonomy" id="1244084"/>
    <lineage>
        <taxon>Bacteria</taxon>
        <taxon>Thermotogati</taxon>
        <taxon>Thermotogota</taxon>
        <taxon>Thermotogae</taxon>
        <taxon>Thermotogales</taxon>
        <taxon>Thermotogaceae</taxon>
        <taxon>Thermotoga</taxon>
    </lineage>
</organism>
<evidence type="ECO:0000313" key="1">
    <source>
        <dbReference type="EMBL" id="AJF34553.1"/>
    </source>
</evidence>